<evidence type="ECO:0000259" key="2">
    <source>
        <dbReference type="Pfam" id="PF04892"/>
    </source>
</evidence>
<gene>
    <name evidence="3" type="ORF">ACFSCX_10335</name>
</gene>
<keyword evidence="4" id="KW-1185">Reference proteome</keyword>
<dbReference type="InterPro" id="IPR006976">
    <property type="entry name" value="VanZ-like"/>
</dbReference>
<dbReference type="Pfam" id="PF04892">
    <property type="entry name" value="VanZ"/>
    <property type="match status" value="1"/>
</dbReference>
<feature type="domain" description="VanZ-like" evidence="2">
    <location>
        <begin position="10"/>
        <end position="157"/>
    </location>
</feature>
<evidence type="ECO:0000313" key="4">
    <source>
        <dbReference type="Proteomes" id="UP001597214"/>
    </source>
</evidence>
<evidence type="ECO:0000313" key="3">
    <source>
        <dbReference type="EMBL" id="MFD1736960.1"/>
    </source>
</evidence>
<dbReference type="EMBL" id="JBHUEM010000014">
    <property type="protein sequence ID" value="MFD1736960.1"/>
    <property type="molecule type" value="Genomic_DNA"/>
</dbReference>
<accession>A0ABW4LS41</accession>
<feature type="transmembrane region" description="Helical" evidence="1">
    <location>
        <begin position="143"/>
        <end position="161"/>
    </location>
</feature>
<keyword evidence="1" id="KW-0812">Transmembrane</keyword>
<feature type="transmembrane region" description="Helical" evidence="1">
    <location>
        <begin position="7"/>
        <end position="25"/>
    </location>
</feature>
<dbReference type="InterPro" id="IPR016747">
    <property type="entry name" value="Phosphotransbutyrylase"/>
</dbReference>
<feature type="transmembrane region" description="Helical" evidence="1">
    <location>
        <begin position="106"/>
        <end position="123"/>
    </location>
</feature>
<protein>
    <submittedName>
        <fullName evidence="3">VanZ family protein</fullName>
    </submittedName>
</protein>
<proteinExistence type="predicted"/>
<feature type="transmembrane region" description="Helical" evidence="1">
    <location>
        <begin position="75"/>
        <end position="94"/>
    </location>
</feature>
<sequence>MKLLRMSLYWLPMLIIAGTIFWFSSQPYQHQDVRPLLGEYVSKEWIVQKFSWVEFTYAGREISVRNLTPMTFVEFFIRKGAHVGVFFILGFFTCRAMYFTFSRKKIVPSLVTTALFIILYATMDEIHQHFTGDRTPLINDVMLDSVGGMLGITAFSLYRLIKRSNSLQIEKSLYRK</sequence>
<dbReference type="NCBIfam" id="NF037970">
    <property type="entry name" value="vanZ_1"/>
    <property type="match status" value="1"/>
</dbReference>
<reference evidence="4" key="1">
    <citation type="journal article" date="2019" name="Int. J. Syst. Evol. Microbiol.">
        <title>The Global Catalogue of Microorganisms (GCM) 10K type strain sequencing project: providing services to taxonomists for standard genome sequencing and annotation.</title>
        <authorList>
            <consortium name="The Broad Institute Genomics Platform"/>
            <consortium name="The Broad Institute Genome Sequencing Center for Infectious Disease"/>
            <person name="Wu L."/>
            <person name="Ma J."/>
        </authorList>
    </citation>
    <scope>NUCLEOTIDE SEQUENCE [LARGE SCALE GENOMIC DNA]</scope>
    <source>
        <strain evidence="4">CCUG 49339</strain>
    </source>
</reference>
<keyword evidence="1" id="KW-1133">Transmembrane helix</keyword>
<organism evidence="3 4">
    <name type="scientific">Bacillus salitolerans</name>
    <dbReference type="NCBI Taxonomy" id="1437434"/>
    <lineage>
        <taxon>Bacteria</taxon>
        <taxon>Bacillati</taxon>
        <taxon>Bacillota</taxon>
        <taxon>Bacilli</taxon>
        <taxon>Bacillales</taxon>
        <taxon>Bacillaceae</taxon>
        <taxon>Bacillus</taxon>
    </lineage>
</organism>
<evidence type="ECO:0000256" key="1">
    <source>
        <dbReference type="SAM" id="Phobius"/>
    </source>
</evidence>
<name>A0ABW4LS41_9BACI</name>
<comment type="caution">
    <text evidence="3">The sequence shown here is derived from an EMBL/GenBank/DDBJ whole genome shotgun (WGS) entry which is preliminary data.</text>
</comment>
<dbReference type="Proteomes" id="UP001597214">
    <property type="component" value="Unassembled WGS sequence"/>
</dbReference>
<keyword evidence="1" id="KW-0472">Membrane</keyword>
<dbReference type="RefSeq" id="WP_377928151.1">
    <property type="nucleotide sequence ID" value="NZ_JBHUEM010000014.1"/>
</dbReference>
<dbReference type="PIRSF" id="PIRSF019083">
    <property type="entry name" value="UCP019083_VanZ"/>
    <property type="match status" value="1"/>
</dbReference>